<accession>A0A6A5HPC2</accession>
<gene>
    <name evidence="14" type="ORF">GCK72_001336</name>
</gene>
<dbReference type="CTD" id="9810988"/>
<dbReference type="GO" id="GO:0000785">
    <property type="term" value="C:chromatin"/>
    <property type="evidence" value="ECO:0007669"/>
    <property type="project" value="EnsemblMetazoa"/>
</dbReference>
<dbReference type="InterPro" id="IPR018936">
    <property type="entry name" value="PI3/4_kinase_CS"/>
</dbReference>
<feature type="domain" description="FATC" evidence="13">
    <location>
        <begin position="2143"/>
        <end position="2175"/>
    </location>
</feature>
<evidence type="ECO:0000313" key="14">
    <source>
        <dbReference type="EMBL" id="KAF1769519.1"/>
    </source>
</evidence>
<dbReference type="SUPFAM" id="SSF56112">
    <property type="entry name" value="Protein kinase-like (PK-like)"/>
    <property type="match status" value="1"/>
</dbReference>
<dbReference type="GO" id="GO:0010212">
    <property type="term" value="P:response to ionizing radiation"/>
    <property type="evidence" value="ECO:0007669"/>
    <property type="project" value="EnsemblMetazoa"/>
</dbReference>
<evidence type="ECO:0000256" key="5">
    <source>
        <dbReference type="ARBA" id="ARBA00022741"/>
    </source>
</evidence>
<dbReference type="FunFam" id="1.10.1070.11:FF:000053">
    <property type="entry name" value="Serine/threonine-protein kinase ATM"/>
    <property type="match status" value="1"/>
</dbReference>
<keyword evidence="6" id="KW-0227">DNA damage</keyword>
<evidence type="ECO:0000256" key="8">
    <source>
        <dbReference type="ARBA" id="ARBA00022840"/>
    </source>
</evidence>
<proteinExistence type="predicted"/>
<evidence type="ECO:0000256" key="4">
    <source>
        <dbReference type="ARBA" id="ARBA00022679"/>
    </source>
</evidence>
<dbReference type="PROSITE" id="PS51190">
    <property type="entry name" value="FATC"/>
    <property type="match status" value="1"/>
</dbReference>
<evidence type="ECO:0000256" key="3">
    <source>
        <dbReference type="ARBA" id="ARBA00022527"/>
    </source>
</evidence>
<dbReference type="InterPro" id="IPR036940">
    <property type="entry name" value="PI3/4_kinase_cat_sf"/>
</dbReference>
<dbReference type="EMBL" id="WUAV01000001">
    <property type="protein sequence ID" value="KAF1769519.1"/>
    <property type="molecule type" value="Genomic_DNA"/>
</dbReference>
<evidence type="ECO:0000256" key="7">
    <source>
        <dbReference type="ARBA" id="ARBA00022777"/>
    </source>
</evidence>
<dbReference type="PANTHER" id="PTHR37079:SF4">
    <property type="entry name" value="SERINE_THREONINE-PROTEIN KINASE ATM"/>
    <property type="match status" value="1"/>
</dbReference>
<dbReference type="InterPro" id="IPR000403">
    <property type="entry name" value="PI3/4_kinase_cat_dom"/>
</dbReference>
<feature type="domain" description="PI3K/PI4K catalytic" evidence="11">
    <location>
        <begin position="1841"/>
        <end position="2156"/>
    </location>
</feature>
<dbReference type="Gene3D" id="1.10.1070.11">
    <property type="entry name" value="Phosphatidylinositol 3-/4-kinase, catalytic domain"/>
    <property type="match status" value="1"/>
</dbReference>
<dbReference type="Gene3D" id="3.30.1010.10">
    <property type="entry name" value="Phosphatidylinositol 3-kinase Catalytic Subunit, Chain A, domain 4"/>
    <property type="match status" value="1"/>
</dbReference>
<dbReference type="SMART" id="SM00146">
    <property type="entry name" value="PI3Kc"/>
    <property type="match status" value="1"/>
</dbReference>
<protein>
    <recommendedName>
        <fullName evidence="2">non-specific serine/threonine protein kinase</fullName>
        <ecNumber evidence="2">2.7.11.1</ecNumber>
    </recommendedName>
</protein>
<comment type="subcellular location">
    <subcellularLocation>
        <location evidence="1">Nucleus</location>
    </subcellularLocation>
</comment>
<dbReference type="Pfam" id="PF00454">
    <property type="entry name" value="PI3_PI4_kinase"/>
    <property type="match status" value="1"/>
</dbReference>
<dbReference type="PROSITE" id="PS50290">
    <property type="entry name" value="PI3_4_KINASE_3"/>
    <property type="match status" value="1"/>
</dbReference>
<dbReference type="GO" id="GO:0006974">
    <property type="term" value="P:DNA damage response"/>
    <property type="evidence" value="ECO:0007669"/>
    <property type="project" value="UniProtKB-KW"/>
</dbReference>
<feature type="domain" description="FAT" evidence="12">
    <location>
        <begin position="1381"/>
        <end position="1732"/>
    </location>
</feature>
<dbReference type="InterPro" id="IPR038980">
    <property type="entry name" value="ATM_plant"/>
</dbReference>
<dbReference type="KEGG" id="crq:GCK72_001336"/>
<dbReference type="SMART" id="SM01343">
    <property type="entry name" value="FATC"/>
    <property type="match status" value="1"/>
</dbReference>
<dbReference type="PROSITE" id="PS51189">
    <property type="entry name" value="FAT"/>
    <property type="match status" value="1"/>
</dbReference>
<evidence type="ECO:0000256" key="9">
    <source>
        <dbReference type="ARBA" id="ARBA00023242"/>
    </source>
</evidence>
<dbReference type="PROSITE" id="PS00916">
    <property type="entry name" value="PI3_4_KINASE_2"/>
    <property type="match status" value="1"/>
</dbReference>
<dbReference type="EC" id="2.7.11.1" evidence="2"/>
<keyword evidence="5" id="KW-0547">Nucleotide-binding</keyword>
<evidence type="ECO:0000256" key="10">
    <source>
        <dbReference type="ARBA" id="ARBA00047899"/>
    </source>
</evidence>
<dbReference type="PANTHER" id="PTHR37079">
    <property type="entry name" value="SERINE/THREONINE-PROTEIN KINASE ATM"/>
    <property type="match status" value="1"/>
</dbReference>
<keyword evidence="8" id="KW-0067">ATP-binding</keyword>
<dbReference type="GO" id="GO:0004674">
    <property type="term" value="F:protein serine/threonine kinase activity"/>
    <property type="evidence" value="ECO:0007669"/>
    <property type="project" value="UniProtKB-KW"/>
</dbReference>
<dbReference type="InterPro" id="IPR011009">
    <property type="entry name" value="Kinase-like_dom_sf"/>
</dbReference>
<evidence type="ECO:0000259" key="12">
    <source>
        <dbReference type="PROSITE" id="PS51189"/>
    </source>
</evidence>
<evidence type="ECO:0000256" key="1">
    <source>
        <dbReference type="ARBA" id="ARBA00004123"/>
    </source>
</evidence>
<dbReference type="InterPro" id="IPR014009">
    <property type="entry name" value="PIK_FAT"/>
</dbReference>
<sequence length="2175" mass="252394">MEKKNRKEERKTQMTENVEKKEWSQKRKYSVVLILSYVVRRWGLEARDLILREVFELTDNMFSLISVEHNNSQSKVCMMKLVDDLVKLAMIDTSRGHRTISEKTEENIRNLVKAGINECLKSILRQFSQSSSFVVLEEYIRYVAKWFLAEKRLDSGGGMMDESFESTRSDETKKERNELSLEGLIHLSFGASTPTKYAAWNVAIQILNEILKSRRWDARTAEKILSILWGKRKLYQSENVRISFCSFLSTSISQNLKFGEKSVPSIDSILKYSLSLMPNMISLPNAALLTENILKYCSNLVPKGSIQLIWDTVSRTSPSSFEVVRLLSAMISYTEFDENGRFANDENVGRWSLRKDIIEWLLVDPNVHCHKLIYELCHYHPIFCYESEEPCSDDELLQTMKLCKLVTPSEISSEVTEPPSRIHDAYIQEIVNYADDKLKSLLSAEVTLPVFLLSYEFSRKFPDVFFDFDRIYQRLPHIMNELNCNEFLQSVKHISEWPQNLELPMQFVPSIDCKMTYFLKNLHNQLLDLGKFEERAKEIIETLAEHSKKYPRICEKVQKSMQINRFVKKFILENNGDPYEMTSRYEKFSFLLSHRHLLGTREIIMSRSTKLLEEEAITGADLFIFEKLTSSTCLRNITGSRKLGGYELDAHTVSKCAEHMAFDERSLKIYMRSLKKSPFLAQNIVRTVLENGEMWHLHGKMLKSVMKNEPLLTVCIATIPNMVRYLKIYQVHFRTKLKAVQFLNLDKDSMTSCQKYLLKSKQNSHFITPNNLTALFGCEKKMWKRLIFQFWKLFEQETALVCEKLHTFASECVDLGLKHLLVELLKALTSSEFCQKVIMNNHLRTVFELTYRSIFLVLTKDKCSPEILELCEDHNLRSDLFEHRIKCVPPHHVADFERFQMKISLAIEHFFTFGTESDSVDMMNFGLIEFYKQLNDNLTEDAIKSNEKRNIYLVDKLSTIWLALPSMRSHIRPIVARFKHVSPAWTHFPQPPHIPATENTFTWKLRFHITLKMMKTTQWKSGEFATCIMLFLTSFDGSYLKTNLIEERQIARLKNETKRNVLCILSKILRRETAKEAGKEDEFVIEESFFEAITRSASLFPDVAAFTVPFLFKLCVDFKQNIDFATSKLLACLRGVQQEDQQVVYCLAECVDSIGLNAIARYERIDLESNELVWKGQFRPQYYFLLARLFLRHGYRTHAFAIANILFDRLSSKKRNVMMINRITLNGIENSDELIELLVDIYVAENNSTALSSLPPGVQNRPDVRQVIYKSSKEWKRLISSDQLNSRESTIIQWMCGLPSNPSKNDKYLDSILRCHFNEYPKILESPLKLVYFSLFHQAIGTEIPSEISDYFSKMVQSPTIDEMRLMMISNNTANFEPESIEEHVIEAIRNLRETVMWREKSSMEHVHDVNLNTKKMVKLAELLTENNAYDAAILLLNSWEEECLKWKIPTMIDVDIIRICKEYVTCQSGDARMAEINLRSMQPSIASMTDVALAEWTIALSKITIEYRNNLEEGIRILEFGCRNLEKKNSLNARLKVLLKFHSVCIGQLSKLEEYLETRSYRMKKEVISEFEKQLAAPRVQRGNSRDEGSNRTIQRVRKEQQIEKADVEKVENLVLSAARKAVSSAFQALSCISQLDDDQEAIRTSSLIIFPLIDVIYKYEQDQGVVNLLRDHSKTQLPSKLWLCATSHLASKCFSPEKSPITRYLSQILCHLIYDYPYHVLHTILMYEYEKNGSEVRHFLKQIYSAKTNREMKEVAKLKQIVDLMREAHSAYREIASLNVKENVRIQRMEVNGKTVLMWPSELKIFKCKLHLLPIPTITQKIGCPGDLSTTNLITWKSWKDVFTIADGLSAPKIWEIQGSDGKWYKTVWKKDDVRQDVLVEQMFDVTNNMLEKRMLRTYNVVPLDTECGIIEFCGGTVSLKELLCGTNRLGGLHHEFNPKEPGAIKVSQQMREVQMGSTEVRREIFVDICKQYSPVFRHFFYTNFPTAHIWREKIINYRQSLATWSVVCYIVGLGDRHASNILFDEKECTFVHIDLGMILEYSKRSLPVPEQVPFRISRDVLDPILIEGIENGQLAEDCTQIMEKLKENGKVILGVASALLRETMTNFREADQQIGRPSYISEMAIGRLRDKLRGTDDGVTAQSSNLQIRRLLREATNADNLSRMFCGWMPFL</sequence>
<keyword evidence="9" id="KW-0539">Nucleus</keyword>
<evidence type="ECO:0000313" key="15">
    <source>
        <dbReference type="Proteomes" id="UP000483820"/>
    </source>
</evidence>
<dbReference type="GO" id="GO:0005524">
    <property type="term" value="F:ATP binding"/>
    <property type="evidence" value="ECO:0007669"/>
    <property type="project" value="UniProtKB-KW"/>
</dbReference>
<evidence type="ECO:0000259" key="13">
    <source>
        <dbReference type="PROSITE" id="PS51190"/>
    </source>
</evidence>
<dbReference type="Proteomes" id="UP000483820">
    <property type="component" value="Chromosome I"/>
</dbReference>
<keyword evidence="7" id="KW-0418">Kinase</keyword>
<reference evidence="14 15" key="1">
    <citation type="submission" date="2019-12" db="EMBL/GenBank/DDBJ databases">
        <title>Chromosome-level assembly of the Caenorhabditis remanei genome.</title>
        <authorList>
            <person name="Teterina A.A."/>
            <person name="Willis J.H."/>
            <person name="Phillips P.C."/>
        </authorList>
    </citation>
    <scope>NUCLEOTIDE SEQUENCE [LARGE SCALE GENOMIC DNA]</scope>
    <source>
        <strain evidence="14 15">PX506</strain>
        <tissue evidence="14">Whole organism</tissue>
    </source>
</reference>
<comment type="caution">
    <text evidence="14">The sequence shown here is derived from an EMBL/GenBank/DDBJ whole genome shotgun (WGS) entry which is preliminary data.</text>
</comment>
<dbReference type="GeneID" id="9810988"/>
<organism evidence="14 15">
    <name type="scientific">Caenorhabditis remanei</name>
    <name type="common">Caenorhabditis vulgaris</name>
    <dbReference type="NCBI Taxonomy" id="31234"/>
    <lineage>
        <taxon>Eukaryota</taxon>
        <taxon>Metazoa</taxon>
        <taxon>Ecdysozoa</taxon>
        <taxon>Nematoda</taxon>
        <taxon>Chromadorea</taxon>
        <taxon>Rhabditida</taxon>
        <taxon>Rhabditina</taxon>
        <taxon>Rhabditomorpha</taxon>
        <taxon>Rhabditoidea</taxon>
        <taxon>Rhabditidae</taxon>
        <taxon>Peloderinae</taxon>
        <taxon>Caenorhabditis</taxon>
    </lineage>
</organism>
<comment type="catalytic activity">
    <reaction evidence="10">
        <text>L-threonyl-[protein] + ATP = O-phospho-L-threonyl-[protein] + ADP + H(+)</text>
        <dbReference type="Rhea" id="RHEA:46608"/>
        <dbReference type="Rhea" id="RHEA-COMP:11060"/>
        <dbReference type="Rhea" id="RHEA-COMP:11605"/>
        <dbReference type="ChEBI" id="CHEBI:15378"/>
        <dbReference type="ChEBI" id="CHEBI:30013"/>
        <dbReference type="ChEBI" id="CHEBI:30616"/>
        <dbReference type="ChEBI" id="CHEBI:61977"/>
        <dbReference type="ChEBI" id="CHEBI:456216"/>
        <dbReference type="EC" id="2.7.11.1"/>
    </reaction>
</comment>
<name>A0A6A5HPC2_CAERE</name>
<keyword evidence="3" id="KW-0723">Serine/threonine-protein kinase</keyword>
<dbReference type="GO" id="GO:0005634">
    <property type="term" value="C:nucleus"/>
    <property type="evidence" value="ECO:0007669"/>
    <property type="project" value="UniProtKB-SubCell"/>
</dbReference>
<evidence type="ECO:0000256" key="6">
    <source>
        <dbReference type="ARBA" id="ARBA00022763"/>
    </source>
</evidence>
<evidence type="ECO:0000259" key="11">
    <source>
        <dbReference type="PROSITE" id="PS50290"/>
    </source>
</evidence>
<dbReference type="Pfam" id="PF02260">
    <property type="entry name" value="FATC"/>
    <property type="match status" value="1"/>
</dbReference>
<dbReference type="FunFam" id="3.30.1010.10:FF:000063">
    <property type="entry name" value="Serine/threonine-protein kinase ATM"/>
    <property type="match status" value="1"/>
</dbReference>
<dbReference type="InterPro" id="IPR003152">
    <property type="entry name" value="FATC_dom"/>
</dbReference>
<evidence type="ECO:0000256" key="2">
    <source>
        <dbReference type="ARBA" id="ARBA00012513"/>
    </source>
</evidence>
<dbReference type="RefSeq" id="XP_053591567.1">
    <property type="nucleotide sequence ID" value="XM_053722922.1"/>
</dbReference>
<keyword evidence="4" id="KW-0808">Transferase</keyword>